<evidence type="ECO:0000313" key="2">
    <source>
        <dbReference type="EMBL" id="AAC46207.1"/>
    </source>
</evidence>
<proteinExistence type="predicted"/>
<name>O07403_MYCAV</name>
<evidence type="ECO:0000256" key="1">
    <source>
        <dbReference type="SAM" id="MobiDB-lite"/>
    </source>
</evidence>
<gene>
    <name evidence="2" type="primary">mav305</name>
</gene>
<feature type="region of interest" description="Disordered" evidence="1">
    <location>
        <begin position="1"/>
        <end position="24"/>
    </location>
</feature>
<feature type="compositionally biased region" description="Basic residues" evidence="1">
    <location>
        <begin position="7"/>
        <end position="19"/>
    </location>
</feature>
<reference evidence="2" key="1">
    <citation type="journal article" date="1998" name="Microbiology">
        <title>Determination of a 15437 bp nucleotide sequence around the inhA gene of Mycobacterium avium and similarity analysis of the products of putative ORFs.</title>
        <authorList>
            <person name="Labo M."/>
            <person name="Gusberti L."/>
            <person name="de Rossi E."/>
            <person name="Speziale P."/>
            <person name="Riccardi G."/>
        </authorList>
    </citation>
    <scope>NUCLEOTIDE SEQUENCE</scope>
    <source>
        <strain evidence="2">GIR10</strain>
    </source>
</reference>
<feature type="region of interest" description="Disordered" evidence="1">
    <location>
        <begin position="277"/>
        <end position="305"/>
    </location>
</feature>
<dbReference type="AlphaFoldDB" id="O07403"/>
<organism evidence="2">
    <name type="scientific">Mycobacterium avium</name>
    <dbReference type="NCBI Taxonomy" id="1764"/>
    <lineage>
        <taxon>Bacteria</taxon>
        <taxon>Bacillati</taxon>
        <taxon>Actinomycetota</taxon>
        <taxon>Actinomycetes</taxon>
        <taxon>Mycobacteriales</taxon>
        <taxon>Mycobacteriaceae</taxon>
        <taxon>Mycobacterium</taxon>
        <taxon>Mycobacterium avium complex (MAC)</taxon>
    </lineage>
</organism>
<protein>
    <submittedName>
        <fullName evidence="2">MAV305</fullName>
    </submittedName>
</protein>
<feature type="region of interest" description="Disordered" evidence="1">
    <location>
        <begin position="39"/>
        <end position="64"/>
    </location>
</feature>
<accession>O07403</accession>
<sequence>MQDRGDRRHPRRTHHRGERPHRIAGDARLRRRLCAKRFQASGDRRGESVRRIRPAQPGAHRNDGVDVRAVLQHPQRRRRLIRNAVLPCRFQQLLHQPPWVVDVGRGRAEADGAQRLGGRAHRGAQRVTGVAELVMVQHRRPGQRIDRPAQRAQFGQRVVLGPIVVVGVTEFGDQPDGGAGLVRIADDHRLAGGQRVLLELGAGGQPAHIARYRQNHVDRPGISPEPTGTPIVARSLQQRDRPGVVHVGPRQPGVARGDGIIRGHRLLWRPNDNASKTRRCAGLAGEPGIGPQGQRNTGTPHEKAV</sequence>
<dbReference type="EMBL" id="AF002133">
    <property type="protein sequence ID" value="AAC46207.1"/>
    <property type="molecule type" value="Genomic_DNA"/>
</dbReference>